<dbReference type="AlphaFoldDB" id="A0A7J7MRR9"/>
<evidence type="ECO:0000256" key="6">
    <source>
        <dbReference type="PIRSR" id="PIRSR600269-50"/>
    </source>
</evidence>
<evidence type="ECO:0000256" key="3">
    <source>
        <dbReference type="ARBA" id="ARBA00022772"/>
    </source>
</evidence>
<dbReference type="Gene3D" id="2.70.98.20">
    <property type="entry name" value="Copper amine oxidase, catalytic domain"/>
    <property type="match status" value="2"/>
</dbReference>
<dbReference type="GO" id="GO:0005507">
    <property type="term" value="F:copper ion binding"/>
    <property type="evidence" value="ECO:0007669"/>
    <property type="project" value="InterPro"/>
</dbReference>
<organism evidence="12 13">
    <name type="scientific">Kingdonia uniflora</name>
    <dbReference type="NCBI Taxonomy" id="39325"/>
    <lineage>
        <taxon>Eukaryota</taxon>
        <taxon>Viridiplantae</taxon>
        <taxon>Streptophyta</taxon>
        <taxon>Embryophyta</taxon>
        <taxon>Tracheophyta</taxon>
        <taxon>Spermatophyta</taxon>
        <taxon>Magnoliopsida</taxon>
        <taxon>Ranunculales</taxon>
        <taxon>Circaeasteraceae</taxon>
        <taxon>Kingdonia</taxon>
    </lineage>
</organism>
<evidence type="ECO:0000259" key="11">
    <source>
        <dbReference type="Pfam" id="PF02728"/>
    </source>
</evidence>
<dbReference type="GO" id="GO:0009308">
    <property type="term" value="P:amine metabolic process"/>
    <property type="evidence" value="ECO:0007669"/>
    <property type="project" value="UniProtKB-UniRule"/>
</dbReference>
<gene>
    <name evidence="12" type="ORF">GIB67_004408</name>
</gene>
<proteinExistence type="inferred from homology"/>
<reference evidence="12 13" key="1">
    <citation type="journal article" date="2020" name="IScience">
        <title>Genome Sequencing of the Endangered Kingdonia uniflora (Circaeasteraceae, Ranunculales) Reveals Potential Mechanisms of Evolutionary Specialization.</title>
        <authorList>
            <person name="Sun Y."/>
            <person name="Deng T."/>
            <person name="Zhang A."/>
            <person name="Moore M.J."/>
            <person name="Landis J.B."/>
            <person name="Lin N."/>
            <person name="Zhang H."/>
            <person name="Zhang X."/>
            <person name="Huang J."/>
            <person name="Zhang X."/>
            <person name="Sun H."/>
            <person name="Wang H."/>
        </authorList>
    </citation>
    <scope>NUCLEOTIDE SEQUENCE [LARGE SCALE GENOMIC DNA]</scope>
    <source>
        <strain evidence="12">TB1705</strain>
        <tissue evidence="12">Leaf</tissue>
    </source>
</reference>
<dbReference type="GO" id="GO:0048038">
    <property type="term" value="F:quinone binding"/>
    <property type="evidence" value="ECO:0007669"/>
    <property type="project" value="InterPro"/>
</dbReference>
<comment type="PTM">
    <text evidence="7 8">Topaquinone (TPQ) is generated by copper-dependent autoxidation of a specific tyrosyl residue.</text>
</comment>
<dbReference type="OrthoDB" id="5379943at2759"/>
<name>A0A7J7MRR9_9MAGN</name>
<dbReference type="InterPro" id="IPR000269">
    <property type="entry name" value="Cu_amine_oxidase"/>
</dbReference>
<feature type="region of interest" description="Disordered" evidence="9">
    <location>
        <begin position="1"/>
        <end position="32"/>
    </location>
</feature>
<evidence type="ECO:0000256" key="8">
    <source>
        <dbReference type="RuleBase" id="RU000672"/>
    </source>
</evidence>
<dbReference type="Proteomes" id="UP000541444">
    <property type="component" value="Unassembled WGS sequence"/>
</dbReference>
<evidence type="ECO:0000256" key="7">
    <source>
        <dbReference type="PIRSR" id="PIRSR600269-51"/>
    </source>
</evidence>
<protein>
    <recommendedName>
        <fullName evidence="8">Amine oxidase</fullName>
        <ecNumber evidence="8">1.4.3.-</ecNumber>
    </recommendedName>
</protein>
<evidence type="ECO:0000259" key="10">
    <source>
        <dbReference type="Pfam" id="PF01179"/>
    </source>
</evidence>
<evidence type="ECO:0000256" key="1">
    <source>
        <dbReference type="ARBA" id="ARBA00007983"/>
    </source>
</evidence>
<keyword evidence="5 8" id="KW-0186">Copper</keyword>
<dbReference type="InterPro" id="IPR016182">
    <property type="entry name" value="Cu_amine_oxidase_N-reg"/>
</dbReference>
<dbReference type="SUPFAM" id="SSF54416">
    <property type="entry name" value="Amine oxidase N-terminal region"/>
    <property type="match status" value="2"/>
</dbReference>
<dbReference type="FunFam" id="3.10.450.40:FF:000002">
    <property type="entry name" value="Amine oxidase"/>
    <property type="match status" value="1"/>
</dbReference>
<dbReference type="PANTHER" id="PTHR10638:SF80">
    <property type="entry name" value="AMINE OXIDASE"/>
    <property type="match status" value="1"/>
</dbReference>
<dbReference type="SUPFAM" id="SSF49998">
    <property type="entry name" value="Amine oxidase catalytic domain"/>
    <property type="match status" value="2"/>
</dbReference>
<dbReference type="InterPro" id="IPR036460">
    <property type="entry name" value="Cu_amine_oxidase_C_sf"/>
</dbReference>
<comment type="cofactor">
    <cofactor evidence="8">
        <name>Cu cation</name>
        <dbReference type="ChEBI" id="CHEBI:23378"/>
    </cofactor>
    <text evidence="8">Contains 1 topaquinone per subunit.</text>
</comment>
<feature type="domain" description="Copper amine oxidase N3-terminal" evidence="11">
    <location>
        <begin position="213"/>
        <end position="317"/>
    </location>
</feature>
<keyword evidence="2 8" id="KW-0479">Metal-binding</keyword>
<dbReference type="EMBL" id="JACGCM010001275">
    <property type="protein sequence ID" value="KAF6157470.1"/>
    <property type="molecule type" value="Genomic_DNA"/>
</dbReference>
<keyword evidence="13" id="KW-1185">Reference proteome</keyword>
<dbReference type="EC" id="1.4.3.-" evidence="8"/>
<keyword evidence="4 8" id="KW-0560">Oxidoreductase</keyword>
<dbReference type="Pfam" id="PF01179">
    <property type="entry name" value="Cu_amine_oxid"/>
    <property type="match status" value="1"/>
</dbReference>
<dbReference type="Pfam" id="PF02728">
    <property type="entry name" value="Cu_amine_oxidN3"/>
    <property type="match status" value="1"/>
</dbReference>
<dbReference type="FunFam" id="3.10.450.40:FF:000004">
    <property type="entry name" value="Amine oxidase"/>
    <property type="match status" value="1"/>
</dbReference>
<comment type="similarity">
    <text evidence="1 8">Belongs to the copper/topaquinone oxidase family.</text>
</comment>
<sequence length="552" mass="62009">MATTQEKTTPSSSCCANNNNEPIRREPTSASPEEWIVATTDLREDQNQKQQQTRASAMASLIHPVVETIPEPSIKAVIPTIMRAQSSHPLDPLSAAEISVAVATVRAAGSTPEVRDSMRFIEVVLSEPEKHVVALADAYFFPPFQPSLLPRTKGVTGFPGKLPPRRARLIIYNRKSNETSIWIVELSEVHAATRGGHHRGKVISAQVVPDVQPPMDAVEYAECEAVVKDFPPFREAMKKRGIEDLDLVMVDPWCAGYHSDADNPSRRLAKPLIFCRTESDCPMENGYARPVEGIYVLIDIQNMVVLEFEDRKFVPLPPADPLRNYTPGETRGGVDRSDVKPLLIIQPEGPSFRVNGNFVEWQKVLFLSFICLKLLSISSKLVDAELVPNFNTKIVVVEQWNFRVGFTPREGMVIYSVAYVDGSRGRRPVAHRLSFVEMVVPYGDPNDPHYRKNAFDAGEDGLGKNAHSLKKGCDCLGYIKYFDAHFTNFTGGVETIENCVCMHEEDHGLLWKHQDWRTGLAEVRRSRRLTVSFICTVANYEYGFFWHFYQAS</sequence>
<feature type="active site" description="Proton acceptor" evidence="6">
    <location>
        <position position="456"/>
    </location>
</feature>
<feature type="compositionally biased region" description="Polar residues" evidence="9">
    <location>
        <begin position="1"/>
        <end position="21"/>
    </location>
</feature>
<evidence type="ECO:0000256" key="5">
    <source>
        <dbReference type="ARBA" id="ARBA00023008"/>
    </source>
</evidence>
<dbReference type="PANTHER" id="PTHR10638">
    <property type="entry name" value="COPPER AMINE OXIDASE"/>
    <property type="match status" value="1"/>
</dbReference>
<dbReference type="InterPro" id="IPR015802">
    <property type="entry name" value="Cu_amine_oxidase_N3"/>
</dbReference>
<feature type="active site" description="Schiff-base intermediate with substrate; via topaquinone" evidence="6">
    <location>
        <position position="540"/>
    </location>
</feature>
<evidence type="ECO:0000313" key="13">
    <source>
        <dbReference type="Proteomes" id="UP000541444"/>
    </source>
</evidence>
<evidence type="ECO:0000256" key="2">
    <source>
        <dbReference type="ARBA" id="ARBA00022723"/>
    </source>
</evidence>
<dbReference type="InterPro" id="IPR015798">
    <property type="entry name" value="Cu_amine_oxidase_C"/>
</dbReference>
<keyword evidence="3 6" id="KW-0801">TPQ</keyword>
<feature type="modified residue" description="2',4',5'-topaquinone" evidence="7">
    <location>
        <position position="540"/>
    </location>
</feature>
<evidence type="ECO:0000256" key="9">
    <source>
        <dbReference type="SAM" id="MobiDB-lite"/>
    </source>
</evidence>
<dbReference type="GO" id="GO:0008131">
    <property type="term" value="F:primary methylamine oxidase activity"/>
    <property type="evidence" value="ECO:0007669"/>
    <property type="project" value="InterPro"/>
</dbReference>
<evidence type="ECO:0000256" key="4">
    <source>
        <dbReference type="ARBA" id="ARBA00023002"/>
    </source>
</evidence>
<comment type="caution">
    <text evidence="12">The sequence shown here is derived from an EMBL/GenBank/DDBJ whole genome shotgun (WGS) entry which is preliminary data.</text>
</comment>
<dbReference type="Gene3D" id="3.10.450.40">
    <property type="match status" value="2"/>
</dbReference>
<evidence type="ECO:0000313" key="12">
    <source>
        <dbReference type="EMBL" id="KAF6157470.1"/>
    </source>
</evidence>
<accession>A0A7J7MRR9</accession>
<feature type="domain" description="Copper amine oxidase catalytic" evidence="10">
    <location>
        <begin position="393"/>
        <end position="551"/>
    </location>
</feature>